<proteinExistence type="predicted"/>
<evidence type="ECO:0000313" key="2">
    <source>
        <dbReference type="EMBL" id="MDG0816466.1"/>
    </source>
</evidence>
<gene>
    <name evidence="2" type="ORF">NWE73_08835</name>
</gene>
<organism evidence="2 3">
    <name type="scientific">Bdellovibrio svalbardensis</name>
    <dbReference type="NCBI Taxonomy" id="2972972"/>
    <lineage>
        <taxon>Bacteria</taxon>
        <taxon>Pseudomonadati</taxon>
        <taxon>Bdellovibrionota</taxon>
        <taxon>Bdellovibrionia</taxon>
        <taxon>Bdellovibrionales</taxon>
        <taxon>Pseudobdellovibrionaceae</taxon>
        <taxon>Bdellovibrio</taxon>
    </lineage>
</organism>
<protein>
    <submittedName>
        <fullName evidence="2">Uncharacterized protein</fullName>
    </submittedName>
</protein>
<sequence length="70" mass="7614">MFLVGCIGYCISQSDDNCMVYFGRGFKTVCGSERNDAYPSLAIVGVMAGGFLIIGLRNLKKKLKAEADEK</sequence>
<feature type="transmembrane region" description="Helical" evidence="1">
    <location>
        <begin position="38"/>
        <end position="56"/>
    </location>
</feature>
<dbReference type="Proteomes" id="UP001152321">
    <property type="component" value="Unassembled WGS sequence"/>
</dbReference>
<keyword evidence="3" id="KW-1185">Reference proteome</keyword>
<dbReference type="EMBL" id="JANRMI010000002">
    <property type="protein sequence ID" value="MDG0816466.1"/>
    <property type="molecule type" value="Genomic_DNA"/>
</dbReference>
<name>A0ABT6DKV7_9BACT</name>
<accession>A0ABT6DKV7</accession>
<reference evidence="2" key="1">
    <citation type="submission" date="2022-08" db="EMBL/GenBank/DDBJ databases">
        <title>Novel Bdellovibrio Species Isolated from Svalbard: Designation Bdellovibrio svalbardensis.</title>
        <authorList>
            <person name="Mitchell R.J."/>
            <person name="Choi S.Y."/>
        </authorList>
    </citation>
    <scope>NUCLEOTIDE SEQUENCE</scope>
    <source>
        <strain evidence="2">PAP01</strain>
    </source>
</reference>
<keyword evidence="1" id="KW-0472">Membrane</keyword>
<evidence type="ECO:0000313" key="3">
    <source>
        <dbReference type="Proteomes" id="UP001152321"/>
    </source>
</evidence>
<keyword evidence="1" id="KW-0812">Transmembrane</keyword>
<comment type="caution">
    <text evidence="2">The sequence shown here is derived from an EMBL/GenBank/DDBJ whole genome shotgun (WGS) entry which is preliminary data.</text>
</comment>
<evidence type="ECO:0000256" key="1">
    <source>
        <dbReference type="SAM" id="Phobius"/>
    </source>
</evidence>
<keyword evidence="1" id="KW-1133">Transmembrane helix</keyword>